<reference evidence="2 5" key="2">
    <citation type="submission" date="2021-01" db="EMBL/GenBank/DDBJ databases">
        <title>Whole genome shotgun sequence of Cellulomonas oligotrophica NBRC 109435.</title>
        <authorList>
            <person name="Komaki H."/>
            <person name="Tamura T."/>
        </authorList>
    </citation>
    <scope>NUCLEOTIDE SEQUENCE [LARGE SCALE GENOMIC DNA]</scope>
    <source>
        <strain evidence="2 5">NBRC 109435</strain>
    </source>
</reference>
<dbReference type="EMBL" id="JACCBK010000001">
    <property type="protein sequence ID" value="NYD86166.1"/>
    <property type="molecule type" value="Genomic_DNA"/>
</dbReference>
<dbReference type="EMBL" id="BONN01000015">
    <property type="protein sequence ID" value="GIG34322.1"/>
    <property type="molecule type" value="Genomic_DNA"/>
</dbReference>
<accession>A0A7Y9JXR9</accession>
<dbReference type="AlphaFoldDB" id="A0A7Y9JXR9"/>
<evidence type="ECO:0000256" key="1">
    <source>
        <dbReference type="SAM" id="MobiDB-lite"/>
    </source>
</evidence>
<evidence type="ECO:0000313" key="2">
    <source>
        <dbReference type="EMBL" id="GIG34322.1"/>
    </source>
</evidence>
<dbReference type="Proteomes" id="UP000577956">
    <property type="component" value="Unassembled WGS sequence"/>
</dbReference>
<organism evidence="3 4">
    <name type="scientific">Cellulomonas oligotrophica</name>
    <dbReference type="NCBI Taxonomy" id="931536"/>
    <lineage>
        <taxon>Bacteria</taxon>
        <taxon>Bacillati</taxon>
        <taxon>Actinomycetota</taxon>
        <taxon>Actinomycetes</taxon>
        <taxon>Micrococcales</taxon>
        <taxon>Cellulomonadaceae</taxon>
        <taxon>Cellulomonas</taxon>
    </lineage>
</organism>
<name>A0A7Y9JXR9_9CELL</name>
<protein>
    <submittedName>
        <fullName evidence="3">Uncharacterized protein</fullName>
    </submittedName>
</protein>
<evidence type="ECO:0000313" key="3">
    <source>
        <dbReference type="EMBL" id="NYD86166.1"/>
    </source>
</evidence>
<sequence length="104" mass="10766">MARPARLAAAAPAAPRRTPQPVDDRPRAGLVLYVSLPGGDDARAASATALAEAAETLREFAQELLPDAETSAALSLVPGTSGDVRQLGDRLTHLRLIASPDDDA</sequence>
<feature type="compositionally biased region" description="Low complexity" evidence="1">
    <location>
        <begin position="1"/>
        <end position="19"/>
    </location>
</feature>
<dbReference type="Proteomes" id="UP000618382">
    <property type="component" value="Unassembled WGS sequence"/>
</dbReference>
<evidence type="ECO:0000313" key="4">
    <source>
        <dbReference type="Proteomes" id="UP000577956"/>
    </source>
</evidence>
<keyword evidence="5" id="KW-1185">Reference proteome</keyword>
<comment type="caution">
    <text evidence="3">The sequence shown here is derived from an EMBL/GenBank/DDBJ whole genome shotgun (WGS) entry which is preliminary data.</text>
</comment>
<evidence type="ECO:0000313" key="5">
    <source>
        <dbReference type="Proteomes" id="UP000618382"/>
    </source>
</evidence>
<reference evidence="3 4" key="1">
    <citation type="submission" date="2020-07" db="EMBL/GenBank/DDBJ databases">
        <title>Sequencing the genomes of 1000 actinobacteria strains.</title>
        <authorList>
            <person name="Klenk H.-P."/>
        </authorList>
    </citation>
    <scope>NUCLEOTIDE SEQUENCE [LARGE SCALE GENOMIC DNA]</scope>
    <source>
        <strain evidence="3 4">DSM 24482</strain>
    </source>
</reference>
<feature type="region of interest" description="Disordered" evidence="1">
    <location>
        <begin position="1"/>
        <end position="26"/>
    </location>
</feature>
<gene>
    <name evidence="3" type="ORF">BKA21_001715</name>
    <name evidence="2" type="ORF">Col01nite_34810</name>
</gene>
<dbReference type="RefSeq" id="WP_140457840.1">
    <property type="nucleotide sequence ID" value="NZ_BAABFI010000002.1"/>
</dbReference>
<proteinExistence type="predicted"/>